<organism evidence="2 3">
    <name type="scientific">Hypsibius exemplaris</name>
    <name type="common">Freshwater tardigrade</name>
    <dbReference type="NCBI Taxonomy" id="2072580"/>
    <lineage>
        <taxon>Eukaryota</taxon>
        <taxon>Metazoa</taxon>
        <taxon>Ecdysozoa</taxon>
        <taxon>Tardigrada</taxon>
        <taxon>Eutardigrada</taxon>
        <taxon>Parachela</taxon>
        <taxon>Hypsibioidea</taxon>
        <taxon>Hypsibiidae</taxon>
        <taxon>Hypsibius</taxon>
    </lineage>
</organism>
<feature type="region of interest" description="Disordered" evidence="1">
    <location>
        <begin position="59"/>
        <end position="94"/>
    </location>
</feature>
<name>A0A1W0XER2_HYPEX</name>
<evidence type="ECO:0000313" key="3">
    <source>
        <dbReference type="Proteomes" id="UP000192578"/>
    </source>
</evidence>
<gene>
    <name evidence="2" type="ORF">BV898_00002</name>
</gene>
<accession>A0A1W0XER2</accession>
<protein>
    <submittedName>
        <fullName evidence="2">Uncharacterized protein</fullName>
    </submittedName>
</protein>
<comment type="caution">
    <text evidence="2">The sequence shown here is derived from an EMBL/GenBank/DDBJ whole genome shotgun (WGS) entry which is preliminary data.</text>
</comment>
<feature type="compositionally biased region" description="Polar residues" evidence="1">
    <location>
        <begin position="63"/>
        <end position="78"/>
    </location>
</feature>
<reference evidence="3" key="1">
    <citation type="submission" date="2017-01" db="EMBL/GenBank/DDBJ databases">
        <title>Comparative genomics of anhydrobiosis in the tardigrade Hypsibius dujardini.</title>
        <authorList>
            <person name="Yoshida Y."/>
            <person name="Koutsovoulos G."/>
            <person name="Laetsch D."/>
            <person name="Stevens L."/>
            <person name="Kumar S."/>
            <person name="Horikawa D."/>
            <person name="Ishino K."/>
            <person name="Komine S."/>
            <person name="Tomita M."/>
            <person name="Blaxter M."/>
            <person name="Arakawa K."/>
        </authorList>
    </citation>
    <scope>NUCLEOTIDE SEQUENCE [LARGE SCALE GENOMIC DNA]</scope>
    <source>
        <strain evidence="3">Z151</strain>
    </source>
</reference>
<keyword evidence="3" id="KW-1185">Reference proteome</keyword>
<dbReference type="AlphaFoldDB" id="A0A1W0XER2"/>
<proteinExistence type="predicted"/>
<sequence>MERKRQEAEDNKMCTVAAAWSLVQLEADQYEDDAWMLSAESWDPVEKDEHKQKPILVGASADIVTSDSSETENQQPLNDVTGGLNGQEHSDDEVEQVGGGNIKQIGFAENDASEHGEPDAERDMTEVISHYLNVERISCHRVAKWDTISDCYNITTHGLEDVPANRKLDVVVAVSQDVRDHVLSDAAGDEICWAAL</sequence>
<evidence type="ECO:0000256" key="1">
    <source>
        <dbReference type="SAM" id="MobiDB-lite"/>
    </source>
</evidence>
<dbReference type="Proteomes" id="UP000192578">
    <property type="component" value="Unassembled WGS sequence"/>
</dbReference>
<dbReference type="EMBL" id="MTYJ01000001">
    <property type="protein sequence ID" value="OQV25852.1"/>
    <property type="molecule type" value="Genomic_DNA"/>
</dbReference>
<evidence type="ECO:0000313" key="2">
    <source>
        <dbReference type="EMBL" id="OQV25852.1"/>
    </source>
</evidence>